<evidence type="ECO:0000256" key="1">
    <source>
        <dbReference type="ARBA" id="ARBA00004141"/>
    </source>
</evidence>
<evidence type="ECO:0000256" key="7">
    <source>
        <dbReference type="ARBA" id="ARBA00023098"/>
    </source>
</evidence>
<evidence type="ECO:0000256" key="3">
    <source>
        <dbReference type="ARBA" id="ARBA00022692"/>
    </source>
</evidence>
<organism evidence="14 15">
    <name type="scientific">Coleophoma crateriformis</name>
    <dbReference type="NCBI Taxonomy" id="565419"/>
    <lineage>
        <taxon>Eukaryota</taxon>
        <taxon>Fungi</taxon>
        <taxon>Dikarya</taxon>
        <taxon>Ascomycota</taxon>
        <taxon>Pezizomycotina</taxon>
        <taxon>Leotiomycetes</taxon>
        <taxon>Helotiales</taxon>
        <taxon>Dermateaceae</taxon>
        <taxon>Coleophoma</taxon>
    </lineage>
</organism>
<evidence type="ECO:0000256" key="2">
    <source>
        <dbReference type="ARBA" id="ARBA00006484"/>
    </source>
</evidence>
<evidence type="ECO:0000256" key="9">
    <source>
        <dbReference type="ARBA" id="ARBA00059620"/>
    </source>
</evidence>
<dbReference type="GO" id="GO:0016020">
    <property type="term" value="C:membrane"/>
    <property type="evidence" value="ECO:0007669"/>
    <property type="project" value="UniProtKB-SubCell"/>
</dbReference>
<comment type="similarity">
    <text evidence="2 12">Belongs to the short-chain dehydrogenases/reductases (SDR) family.</text>
</comment>
<dbReference type="PANTHER" id="PTHR24322">
    <property type="entry name" value="PKSB"/>
    <property type="match status" value="1"/>
</dbReference>
<evidence type="ECO:0000256" key="12">
    <source>
        <dbReference type="RuleBase" id="RU000363"/>
    </source>
</evidence>
<evidence type="ECO:0000256" key="4">
    <source>
        <dbReference type="ARBA" id="ARBA00022857"/>
    </source>
</evidence>
<dbReference type="AlphaFoldDB" id="A0A3D8RD09"/>
<dbReference type="PROSITE" id="PS00061">
    <property type="entry name" value="ADH_SHORT"/>
    <property type="match status" value="1"/>
</dbReference>
<evidence type="ECO:0000259" key="13">
    <source>
        <dbReference type="SMART" id="SM00822"/>
    </source>
</evidence>
<dbReference type="Gene3D" id="3.40.50.720">
    <property type="entry name" value="NAD(P)-binding Rossmann-like Domain"/>
    <property type="match status" value="1"/>
</dbReference>
<evidence type="ECO:0000256" key="5">
    <source>
        <dbReference type="ARBA" id="ARBA00022989"/>
    </source>
</evidence>
<dbReference type="Proteomes" id="UP000256328">
    <property type="component" value="Unassembled WGS sequence"/>
</dbReference>
<keyword evidence="4" id="KW-0521">NADP</keyword>
<evidence type="ECO:0000256" key="8">
    <source>
        <dbReference type="ARBA" id="ARBA00023136"/>
    </source>
</evidence>
<dbReference type="InterPro" id="IPR036291">
    <property type="entry name" value="NAD(P)-bd_dom_sf"/>
</dbReference>
<comment type="subcellular location">
    <subcellularLocation>
        <location evidence="1">Membrane</location>
        <topology evidence="1">Multi-pass membrane protein</topology>
    </subcellularLocation>
</comment>
<protein>
    <recommendedName>
        <fullName evidence="10">Short-chain dehydrogenase/reductase 3</fullName>
    </recommendedName>
    <alternativeName>
        <fullName evidence="11">Retinal short-chain dehydrogenase/reductase 1</fullName>
    </alternativeName>
</protein>
<accession>A0A3D8RD09</accession>
<proteinExistence type="inferred from homology"/>
<evidence type="ECO:0000313" key="15">
    <source>
        <dbReference type="Proteomes" id="UP000256328"/>
    </source>
</evidence>
<evidence type="ECO:0000256" key="10">
    <source>
        <dbReference type="ARBA" id="ARBA00068717"/>
    </source>
</evidence>
<dbReference type="CDD" id="cd05339">
    <property type="entry name" value="17beta-HSDXI-like_SDR_c"/>
    <property type="match status" value="1"/>
</dbReference>
<dbReference type="InterPro" id="IPR057326">
    <property type="entry name" value="KR_dom"/>
</dbReference>
<dbReference type="PRINTS" id="PR00081">
    <property type="entry name" value="GDHRDH"/>
</dbReference>
<dbReference type="FunFam" id="3.40.50.720:FF:000131">
    <property type="entry name" value="Short-chain dehydrogenase/reductase 3"/>
    <property type="match status" value="1"/>
</dbReference>
<feature type="domain" description="Ketoreductase" evidence="13">
    <location>
        <begin position="92"/>
        <end position="272"/>
    </location>
</feature>
<dbReference type="PANTHER" id="PTHR24322:SF736">
    <property type="entry name" value="RETINOL DEHYDROGENASE 10"/>
    <property type="match status" value="1"/>
</dbReference>
<gene>
    <name evidence="14" type="ORF">BP5796_07870</name>
</gene>
<reference evidence="14 15" key="1">
    <citation type="journal article" date="2018" name="IMA Fungus">
        <title>IMA Genome-F 9: Draft genome sequence of Annulohypoxylon stygium, Aspergillus mulundensis, Berkeleyomyces basicola (syn. Thielaviopsis basicola), Ceratocystis smalleyi, two Cercospora beticola strains, Coleophoma cylindrospora, Fusarium fracticaudum, Phialophora cf. hyalina, and Morchella septimelata.</title>
        <authorList>
            <person name="Wingfield B.D."/>
            <person name="Bills G.F."/>
            <person name="Dong Y."/>
            <person name="Huang W."/>
            <person name="Nel W.J."/>
            <person name="Swalarsk-Parry B.S."/>
            <person name="Vaghefi N."/>
            <person name="Wilken P.M."/>
            <person name="An Z."/>
            <person name="de Beer Z.W."/>
            <person name="De Vos L."/>
            <person name="Chen L."/>
            <person name="Duong T.A."/>
            <person name="Gao Y."/>
            <person name="Hammerbacher A."/>
            <person name="Kikkert J.R."/>
            <person name="Li Y."/>
            <person name="Li H."/>
            <person name="Li K."/>
            <person name="Li Q."/>
            <person name="Liu X."/>
            <person name="Ma X."/>
            <person name="Naidoo K."/>
            <person name="Pethybridge S.J."/>
            <person name="Sun J."/>
            <person name="Steenkamp E.T."/>
            <person name="van der Nest M.A."/>
            <person name="van Wyk S."/>
            <person name="Wingfield M.J."/>
            <person name="Xiong C."/>
            <person name="Yue Q."/>
            <person name="Zhang X."/>
        </authorList>
    </citation>
    <scope>NUCLEOTIDE SEQUENCE [LARGE SCALE GENOMIC DNA]</scope>
    <source>
        <strain evidence="14 15">BP5796</strain>
    </source>
</reference>
<dbReference type="EMBL" id="PDLN01000011">
    <property type="protein sequence ID" value="RDW71836.1"/>
    <property type="molecule type" value="Genomic_DNA"/>
</dbReference>
<evidence type="ECO:0000313" key="14">
    <source>
        <dbReference type="EMBL" id="RDW71836.1"/>
    </source>
</evidence>
<dbReference type="PRINTS" id="PR00080">
    <property type="entry name" value="SDRFAMILY"/>
</dbReference>
<comment type="caution">
    <text evidence="14">The sequence shown here is derived from an EMBL/GenBank/DDBJ whole genome shotgun (WGS) entry which is preliminary data.</text>
</comment>
<dbReference type="SMART" id="SM00822">
    <property type="entry name" value="PKS_KR"/>
    <property type="match status" value="1"/>
</dbReference>
<keyword evidence="8" id="KW-0472">Membrane</keyword>
<keyword evidence="7" id="KW-0443">Lipid metabolism</keyword>
<keyword evidence="3" id="KW-0812">Transmembrane</keyword>
<name>A0A3D8RD09_9HELO</name>
<evidence type="ECO:0000256" key="11">
    <source>
        <dbReference type="ARBA" id="ARBA00082544"/>
    </source>
</evidence>
<dbReference type="GO" id="GO:0052650">
    <property type="term" value="F:all-trans-retinol dehydrogenase (NADP+) activity"/>
    <property type="evidence" value="ECO:0007669"/>
    <property type="project" value="UniProtKB-ARBA"/>
</dbReference>
<comment type="function">
    <text evidence="9">Catalyzes the reduction of all-trans-retinal to all-trans-retinol in the presence of NADPH.</text>
</comment>
<dbReference type="InterPro" id="IPR002347">
    <property type="entry name" value="SDR_fam"/>
</dbReference>
<keyword evidence="6" id="KW-0560">Oxidoreductase</keyword>
<dbReference type="SUPFAM" id="SSF51735">
    <property type="entry name" value="NAD(P)-binding Rossmann-fold domains"/>
    <property type="match status" value="1"/>
</dbReference>
<sequence>MVSPTALLTSPLRVALRNPIATGPLLVSILWYSEKLEKILPPAVFTIVKSAGFVHALRVILAISIVRKLSNRLSTYVLNHGKSAARIVKSQELALITGGASGIGELMAREFASKGVRVVILDLRPPKTPLPSTIAYYTCDVTKSSELASVASTIRATYGHPTILINNAGVSGDVLPILTADEKAIRNLFEVNTISHFLTVKEFLPAMVKQNHGHVVTVGSMSSYITCAGMVDYACSKNSAVAFHEGLRQELRARYKAPNVRTTLVIPSWIRTAMIAPLLAEPSFKDPVLEPEVVSNAIVEQVLSGNSGHIILPKYMNLLSCIRGSPSWIQESIRNTTGQMLAMAETADRSKW</sequence>
<keyword evidence="5" id="KW-1133">Transmembrane helix</keyword>
<keyword evidence="15" id="KW-1185">Reference proteome</keyword>
<evidence type="ECO:0000256" key="6">
    <source>
        <dbReference type="ARBA" id="ARBA00023002"/>
    </source>
</evidence>
<dbReference type="Pfam" id="PF00106">
    <property type="entry name" value="adh_short"/>
    <property type="match status" value="1"/>
</dbReference>
<dbReference type="OrthoDB" id="10253736at2759"/>
<dbReference type="InterPro" id="IPR020904">
    <property type="entry name" value="Sc_DH/Rdtase_CS"/>
</dbReference>